<dbReference type="EMBL" id="CP015217">
    <property type="protein sequence ID" value="AOP34689.1"/>
    <property type="molecule type" value="Genomic_DNA"/>
</dbReference>
<evidence type="ECO:0000313" key="1">
    <source>
        <dbReference type="EMBL" id="AOP34689.1"/>
    </source>
</evidence>
<protein>
    <submittedName>
        <fullName evidence="1">Uncharacterized protein</fullName>
    </submittedName>
</protein>
<keyword evidence="2" id="KW-1185">Reference proteome</keyword>
<organism evidence="1 2">
    <name type="scientific">Leptospira tipperaryensis</name>
    <dbReference type="NCBI Taxonomy" id="2564040"/>
    <lineage>
        <taxon>Bacteria</taxon>
        <taxon>Pseudomonadati</taxon>
        <taxon>Spirochaetota</taxon>
        <taxon>Spirochaetia</taxon>
        <taxon>Leptospirales</taxon>
        <taxon>Leptospiraceae</taxon>
        <taxon>Leptospira</taxon>
    </lineage>
</organism>
<dbReference type="AlphaFoldDB" id="A0A1D7UYL8"/>
<evidence type="ECO:0000313" key="2">
    <source>
        <dbReference type="Proteomes" id="UP000094197"/>
    </source>
</evidence>
<dbReference type="RefSeq" id="WP_069607914.1">
    <property type="nucleotide sequence ID" value="NZ_CP015217.1"/>
</dbReference>
<dbReference type="NCBIfam" id="NF047597">
    <property type="entry name" value="LIMLP_12425_fam"/>
    <property type="match status" value="1"/>
</dbReference>
<proteinExistence type="predicted"/>
<name>A0A1D7UYL8_9LEPT</name>
<dbReference type="Proteomes" id="UP000094197">
    <property type="component" value="Chromosome 1"/>
</dbReference>
<sequence length="185" mass="20926">MKSLHSKFKVPLFLRKEDGDLLKIENSLVKTMSELRKKELSSIMLSEEFSLRLKNQLQQIQPEPERGWERIRENVLSNRGLQLSFSAVLALAIVFVSYNRFQSSSSPVLTERSGTVFGQNETGNFKDIPSSGSFQSPMDEALLKQIPGNAEAKKTLDSLQRYFSEKGDLRTAEELGKILEITQGK</sequence>
<accession>A0A1D7UYL8</accession>
<dbReference type="OrthoDB" id="339565at2"/>
<dbReference type="KEGG" id="laj:A0128_13005"/>
<reference evidence="1 2" key="1">
    <citation type="submission" date="2016-04" db="EMBL/GenBank/DDBJ databases">
        <title>Complete genome seqeunce of Leptospira alstonii serovar Room22.</title>
        <authorList>
            <person name="Nally J.E."/>
            <person name="Bayles D.O."/>
            <person name="Hurley D."/>
            <person name="Fanning S."/>
            <person name="McMahon B.J."/>
            <person name="Arent Z."/>
        </authorList>
    </citation>
    <scope>NUCLEOTIDE SEQUENCE [LARGE SCALE GENOMIC DNA]</scope>
    <source>
        <strain evidence="1 2">GWTS #1</strain>
    </source>
</reference>
<gene>
    <name evidence="1" type="ORF">A0128_13005</name>
</gene>